<dbReference type="Proteomes" id="UP001305414">
    <property type="component" value="Unassembled WGS sequence"/>
</dbReference>
<dbReference type="EMBL" id="JAWHQM010000055">
    <property type="protein sequence ID" value="KAK5635560.1"/>
    <property type="molecule type" value="Genomic_DNA"/>
</dbReference>
<protein>
    <submittedName>
        <fullName evidence="1">Uncharacterized protein</fullName>
    </submittedName>
</protein>
<gene>
    <name evidence="1" type="ORF">RRF57_011272</name>
</gene>
<reference evidence="1 2" key="1">
    <citation type="submission" date="2023-10" db="EMBL/GenBank/DDBJ databases">
        <title>Draft genome sequence of Xylaria bambusicola isolate GMP-LS, the root and basal stem rot pathogen of sugarcane in Indonesia.</title>
        <authorList>
            <person name="Selvaraj P."/>
            <person name="Muralishankar V."/>
            <person name="Muruganantham S."/>
            <person name="Sp S."/>
            <person name="Haryani S."/>
            <person name="Lau K.J.X."/>
            <person name="Naqvi N.I."/>
        </authorList>
    </citation>
    <scope>NUCLEOTIDE SEQUENCE [LARGE SCALE GENOMIC DNA]</scope>
    <source>
        <strain evidence="1">GMP-LS</strain>
    </source>
</reference>
<comment type="caution">
    <text evidence="1">The sequence shown here is derived from an EMBL/GenBank/DDBJ whole genome shotgun (WGS) entry which is preliminary data.</text>
</comment>
<dbReference type="AlphaFoldDB" id="A0AAN7UMJ8"/>
<evidence type="ECO:0000313" key="1">
    <source>
        <dbReference type="EMBL" id="KAK5635560.1"/>
    </source>
</evidence>
<name>A0AAN7UMJ8_9PEZI</name>
<sequence>MAQRDEQVFIFKATVVVRQAREDDDYVGMTKFRTGRWIVFCSIWYCQLCRWQTICGEPKINPPSFPAECKHEDTSS</sequence>
<keyword evidence="2" id="KW-1185">Reference proteome</keyword>
<organism evidence="1 2">
    <name type="scientific">Xylaria bambusicola</name>
    <dbReference type="NCBI Taxonomy" id="326684"/>
    <lineage>
        <taxon>Eukaryota</taxon>
        <taxon>Fungi</taxon>
        <taxon>Dikarya</taxon>
        <taxon>Ascomycota</taxon>
        <taxon>Pezizomycotina</taxon>
        <taxon>Sordariomycetes</taxon>
        <taxon>Xylariomycetidae</taxon>
        <taxon>Xylariales</taxon>
        <taxon>Xylariaceae</taxon>
        <taxon>Xylaria</taxon>
    </lineage>
</organism>
<accession>A0AAN7UMJ8</accession>
<proteinExistence type="predicted"/>
<evidence type="ECO:0000313" key="2">
    <source>
        <dbReference type="Proteomes" id="UP001305414"/>
    </source>
</evidence>